<evidence type="ECO:0000313" key="2">
    <source>
        <dbReference type="Proteomes" id="UP000254079"/>
    </source>
</evidence>
<proteinExistence type="predicted"/>
<evidence type="ECO:0000313" key="1">
    <source>
        <dbReference type="EMBL" id="STI87222.1"/>
    </source>
</evidence>
<protein>
    <submittedName>
        <fullName evidence="1">Putative hydrolase</fullName>
        <ecNumber evidence="1">3.1.3.-</ecNumber>
    </submittedName>
</protein>
<name>A0A376UDB8_ECOLX</name>
<dbReference type="EC" id="3.1.3.-" evidence="1"/>
<dbReference type="GO" id="GO:0016787">
    <property type="term" value="F:hydrolase activity"/>
    <property type="evidence" value="ECO:0007669"/>
    <property type="project" value="UniProtKB-KW"/>
</dbReference>
<accession>A0A376UDB8</accession>
<dbReference type="EMBL" id="UGCP01000002">
    <property type="protein sequence ID" value="STI87222.1"/>
    <property type="molecule type" value="Genomic_DNA"/>
</dbReference>
<gene>
    <name evidence="1" type="primary">ybjI_3</name>
    <name evidence="1" type="ORF">NCTC8622_06375</name>
</gene>
<keyword evidence="1" id="KW-0378">Hydrolase</keyword>
<organism evidence="1 2">
    <name type="scientific">Escherichia coli</name>
    <dbReference type="NCBI Taxonomy" id="562"/>
    <lineage>
        <taxon>Bacteria</taxon>
        <taxon>Pseudomonadati</taxon>
        <taxon>Pseudomonadota</taxon>
        <taxon>Gammaproteobacteria</taxon>
        <taxon>Enterobacterales</taxon>
        <taxon>Enterobacteriaceae</taxon>
        <taxon>Escherichia</taxon>
    </lineage>
</organism>
<sequence length="40" mass="4299">MENAGNAVVAAAKYRAGSNNREGVLDVIDKVLKHEAPFDQ</sequence>
<dbReference type="AlphaFoldDB" id="A0A376UDB8"/>
<reference evidence="1 2" key="1">
    <citation type="submission" date="2018-06" db="EMBL/GenBank/DDBJ databases">
        <authorList>
            <consortium name="Pathogen Informatics"/>
            <person name="Doyle S."/>
        </authorList>
    </citation>
    <scope>NUCLEOTIDE SEQUENCE [LARGE SCALE GENOMIC DNA]</scope>
    <source>
        <strain evidence="1 2">NCTC8622</strain>
    </source>
</reference>
<dbReference type="Proteomes" id="UP000254079">
    <property type="component" value="Unassembled WGS sequence"/>
</dbReference>